<evidence type="ECO:0000313" key="3">
    <source>
        <dbReference type="Proteomes" id="UP000007129"/>
    </source>
</evidence>
<dbReference type="HOGENOM" id="CLU_2061940_0_0_1"/>
<keyword evidence="1" id="KW-0472">Membrane</keyword>
<accession>K2SR54</accession>
<evidence type="ECO:0000313" key="2">
    <source>
        <dbReference type="EMBL" id="EKG19190.1"/>
    </source>
</evidence>
<keyword evidence="1" id="KW-1133">Transmembrane helix</keyword>
<name>K2SR54_MACPH</name>
<dbReference type="Proteomes" id="UP000007129">
    <property type="component" value="Unassembled WGS sequence"/>
</dbReference>
<keyword evidence="1" id="KW-0812">Transmembrane</keyword>
<protein>
    <submittedName>
        <fullName evidence="2">Uncharacterized protein</fullName>
    </submittedName>
</protein>
<evidence type="ECO:0000256" key="1">
    <source>
        <dbReference type="SAM" id="Phobius"/>
    </source>
</evidence>
<sequence>MQLEQAIRNKSGLLSHLYRTVIGDVHVIVPAGFYLVILYESDMLCLQRSYHGATYKDRREEIISLMKSKGFLHLGDGSKPKPTVPFASADKIQSLGSQDSDATHLLSRLLVRPYWTMSN</sequence>
<dbReference type="AlphaFoldDB" id="K2SR54"/>
<organism evidence="2 3">
    <name type="scientific">Macrophomina phaseolina (strain MS6)</name>
    <name type="common">Charcoal rot fungus</name>
    <dbReference type="NCBI Taxonomy" id="1126212"/>
    <lineage>
        <taxon>Eukaryota</taxon>
        <taxon>Fungi</taxon>
        <taxon>Dikarya</taxon>
        <taxon>Ascomycota</taxon>
        <taxon>Pezizomycotina</taxon>
        <taxon>Dothideomycetes</taxon>
        <taxon>Dothideomycetes incertae sedis</taxon>
        <taxon>Botryosphaeriales</taxon>
        <taxon>Botryosphaeriaceae</taxon>
        <taxon>Macrophomina</taxon>
    </lineage>
</organism>
<comment type="caution">
    <text evidence="2">The sequence shown here is derived from an EMBL/GenBank/DDBJ whole genome shotgun (WGS) entry which is preliminary data.</text>
</comment>
<dbReference type="VEuPathDB" id="FungiDB:MPH_03560"/>
<dbReference type="InParanoid" id="K2SR54"/>
<gene>
    <name evidence="2" type="ORF">MPH_03560</name>
</gene>
<dbReference type="EMBL" id="AHHD01000165">
    <property type="protein sequence ID" value="EKG19190.1"/>
    <property type="molecule type" value="Genomic_DNA"/>
</dbReference>
<proteinExistence type="predicted"/>
<reference evidence="2 3" key="1">
    <citation type="journal article" date="2012" name="BMC Genomics">
        <title>Tools to kill: Genome of one of the most destructive plant pathogenic fungi Macrophomina phaseolina.</title>
        <authorList>
            <person name="Islam M.S."/>
            <person name="Haque M.S."/>
            <person name="Islam M.M."/>
            <person name="Emdad E.M."/>
            <person name="Halim A."/>
            <person name="Hossen Q.M.M."/>
            <person name="Hossain M.Z."/>
            <person name="Ahmed B."/>
            <person name="Rahim S."/>
            <person name="Rahman M.S."/>
            <person name="Alam M.M."/>
            <person name="Hou S."/>
            <person name="Wan X."/>
            <person name="Saito J.A."/>
            <person name="Alam M."/>
        </authorList>
    </citation>
    <scope>NUCLEOTIDE SEQUENCE [LARGE SCALE GENOMIC DNA]</scope>
    <source>
        <strain evidence="2 3">MS6</strain>
    </source>
</reference>
<feature type="transmembrane region" description="Helical" evidence="1">
    <location>
        <begin position="21"/>
        <end position="39"/>
    </location>
</feature>